<organism evidence="3 4">
    <name type="scientific">Pseudoalteromonas aliena</name>
    <dbReference type="NCBI Taxonomy" id="247523"/>
    <lineage>
        <taxon>Bacteria</taxon>
        <taxon>Pseudomonadati</taxon>
        <taxon>Pseudomonadota</taxon>
        <taxon>Gammaproteobacteria</taxon>
        <taxon>Alteromonadales</taxon>
        <taxon>Pseudoalteromonadaceae</taxon>
        <taxon>Pseudoalteromonas</taxon>
    </lineage>
</organism>
<keyword evidence="1" id="KW-0472">Membrane</keyword>
<sequence>MFRVFTLNNPQIIFFRIIFLLAALFFITLAFNPLNYFYADVLVSLRIQLLAAALICALFLIALGLYKVGVGLLFICMLGLSPMFPSLSYQTSSNERLLTFKQINLNYNNEYIDAHLSTLLQQKWDVLILQEFSDNNRDLLSRFLSITDMFGYEEIEGIPYGIVVLSRIPMVYKQQIKLDADKLGYIKLKFLFVDHIITVFVAHPPSPRSKQLWQNRNTLLAALNEAAQNEEGPWIIAGDLNVVPWSQYFDWDNDRTCFGESSYVSFMPFERGRFRLIGLPIDHCIISEQISLHGVVVSEFKGSDHRMLSYDLSINNTNFTKNMTILTY</sequence>
<dbReference type="SUPFAM" id="SSF56219">
    <property type="entry name" value="DNase I-like"/>
    <property type="match status" value="1"/>
</dbReference>
<keyword evidence="3" id="KW-0255">Endonuclease</keyword>
<keyword evidence="1" id="KW-1133">Transmembrane helix</keyword>
<dbReference type="InterPro" id="IPR051916">
    <property type="entry name" value="GPI-anchor_lipid_remodeler"/>
</dbReference>
<dbReference type="AlphaFoldDB" id="A0A1Q2H0Y3"/>
<evidence type="ECO:0000313" key="3">
    <source>
        <dbReference type="EMBL" id="AQQ01040.1"/>
    </source>
</evidence>
<dbReference type="PANTHER" id="PTHR14859">
    <property type="entry name" value="CALCOFLUOR WHITE HYPERSENSITIVE PROTEIN PRECURSOR"/>
    <property type="match status" value="1"/>
</dbReference>
<dbReference type="GO" id="GO:0004519">
    <property type="term" value="F:endonuclease activity"/>
    <property type="evidence" value="ECO:0007669"/>
    <property type="project" value="UniProtKB-KW"/>
</dbReference>
<dbReference type="EMBL" id="CP019628">
    <property type="protein sequence ID" value="AQQ01040.1"/>
    <property type="molecule type" value="Genomic_DNA"/>
</dbReference>
<protein>
    <submittedName>
        <fullName evidence="3">Endonuclease</fullName>
    </submittedName>
</protein>
<evidence type="ECO:0000256" key="1">
    <source>
        <dbReference type="SAM" id="Phobius"/>
    </source>
</evidence>
<reference evidence="3 4" key="1">
    <citation type="submission" date="2017-02" db="EMBL/GenBank/DDBJ databases">
        <title>Complete genome sequence of the cold-active Pseudoalteromonas aliena strain EH1 isolated from Arctic seawater.</title>
        <authorList>
            <person name="Kim E."/>
            <person name="Heo E."/>
            <person name="Kim H."/>
            <person name="Kim D."/>
        </authorList>
    </citation>
    <scope>NUCLEOTIDE SEQUENCE [LARGE SCALE GENOMIC DNA]</scope>
    <source>
        <strain evidence="3 4">EH1</strain>
    </source>
</reference>
<dbReference type="Pfam" id="PF03372">
    <property type="entry name" value="Exo_endo_phos"/>
    <property type="match status" value="1"/>
</dbReference>
<dbReference type="RefSeq" id="WP_077537698.1">
    <property type="nucleotide sequence ID" value="NZ_CP019628.1"/>
</dbReference>
<dbReference type="Gene3D" id="3.60.10.10">
    <property type="entry name" value="Endonuclease/exonuclease/phosphatase"/>
    <property type="match status" value="1"/>
</dbReference>
<keyword evidence="3" id="KW-0378">Hydrolase</keyword>
<feature type="domain" description="Endonuclease/exonuclease/phosphatase" evidence="2">
    <location>
        <begin position="116"/>
        <end position="305"/>
    </location>
</feature>
<name>A0A1Q2H0Y3_9GAMM</name>
<evidence type="ECO:0000313" key="4">
    <source>
        <dbReference type="Proteomes" id="UP000188243"/>
    </source>
</evidence>
<dbReference type="PANTHER" id="PTHR14859:SF1">
    <property type="entry name" value="PGAP2-INTERACTING PROTEIN"/>
    <property type="match status" value="1"/>
</dbReference>
<dbReference type="GO" id="GO:0006506">
    <property type="term" value="P:GPI anchor biosynthetic process"/>
    <property type="evidence" value="ECO:0007669"/>
    <property type="project" value="TreeGrafter"/>
</dbReference>
<dbReference type="InterPro" id="IPR005135">
    <property type="entry name" value="Endo/exonuclease/phosphatase"/>
</dbReference>
<keyword evidence="3" id="KW-0540">Nuclease</keyword>
<keyword evidence="1" id="KW-0812">Transmembrane</keyword>
<accession>A0A1Q2H0Y3</accession>
<gene>
    <name evidence="3" type="ORF">B0W48_15440</name>
</gene>
<dbReference type="Proteomes" id="UP000188243">
    <property type="component" value="Chromosome"/>
</dbReference>
<dbReference type="GO" id="GO:0016020">
    <property type="term" value="C:membrane"/>
    <property type="evidence" value="ECO:0007669"/>
    <property type="project" value="GOC"/>
</dbReference>
<proteinExistence type="predicted"/>
<feature type="transmembrane region" description="Helical" evidence="1">
    <location>
        <begin position="12"/>
        <end position="31"/>
    </location>
</feature>
<feature type="transmembrane region" description="Helical" evidence="1">
    <location>
        <begin position="43"/>
        <end position="63"/>
    </location>
</feature>
<dbReference type="InterPro" id="IPR036691">
    <property type="entry name" value="Endo/exonu/phosph_ase_sf"/>
</dbReference>
<dbReference type="KEGG" id="paln:B0W48_15440"/>
<feature type="transmembrane region" description="Helical" evidence="1">
    <location>
        <begin position="70"/>
        <end position="89"/>
    </location>
</feature>
<evidence type="ECO:0000259" key="2">
    <source>
        <dbReference type="Pfam" id="PF03372"/>
    </source>
</evidence>